<dbReference type="HAMAP" id="MF_00460">
    <property type="entry name" value="UPF0125_RnfH"/>
    <property type="match status" value="1"/>
</dbReference>
<dbReference type="AlphaFoldDB" id="A0A378IEN6"/>
<dbReference type="Gene3D" id="3.10.20.280">
    <property type="entry name" value="RnfH-like"/>
    <property type="match status" value="1"/>
</dbReference>
<dbReference type="STRING" id="28083.Lbir_3158"/>
<evidence type="ECO:0000256" key="1">
    <source>
        <dbReference type="ARBA" id="ARBA00010645"/>
    </source>
</evidence>
<accession>A0A378IEN6</accession>
<evidence type="ECO:0000256" key="2">
    <source>
        <dbReference type="HAMAP-Rule" id="MF_00460"/>
    </source>
</evidence>
<dbReference type="Pfam" id="PF03658">
    <property type="entry name" value="Ub-RnfH"/>
    <property type="match status" value="1"/>
</dbReference>
<reference evidence="3 5" key="1">
    <citation type="submission" date="2015-11" db="EMBL/GenBank/DDBJ databases">
        <title>Genomic analysis of 38 Legionella species identifies large and diverse effector repertoires.</title>
        <authorList>
            <person name="Burstein D."/>
            <person name="Amaro F."/>
            <person name="Zusman T."/>
            <person name="Lifshitz Z."/>
            <person name="Cohen O."/>
            <person name="Gilbert J.A."/>
            <person name="Pupko T."/>
            <person name="Shuman H.A."/>
            <person name="Segal G."/>
        </authorList>
    </citation>
    <scope>NUCLEOTIDE SEQUENCE [LARGE SCALE GENOMIC DNA]</scope>
    <source>
        <strain evidence="3 5">CDC#1407-AL-14</strain>
    </source>
</reference>
<dbReference type="InterPro" id="IPR016155">
    <property type="entry name" value="Mopterin_synth/thiamin_S_b"/>
</dbReference>
<dbReference type="EMBL" id="LNXT01000052">
    <property type="protein sequence ID" value="KTC66856.1"/>
    <property type="molecule type" value="Genomic_DNA"/>
</dbReference>
<dbReference type="PANTHER" id="PTHR37483:SF1">
    <property type="entry name" value="UPF0125 PROTEIN RATB"/>
    <property type="match status" value="1"/>
</dbReference>
<gene>
    <name evidence="3" type="primary">pasI</name>
    <name evidence="3" type="ORF">Lbir_3158</name>
    <name evidence="4" type="ORF">NCTC12437_02790</name>
</gene>
<dbReference type="RefSeq" id="WP_058525140.1">
    <property type="nucleotide sequence ID" value="NZ_CAAAHV010000014.1"/>
</dbReference>
<name>A0A378IEN6_9GAMM</name>
<reference evidence="4 6" key="2">
    <citation type="submission" date="2018-06" db="EMBL/GenBank/DDBJ databases">
        <authorList>
            <consortium name="Pathogen Informatics"/>
            <person name="Doyle S."/>
        </authorList>
    </citation>
    <scope>NUCLEOTIDE SEQUENCE [LARGE SCALE GENOMIC DNA]</scope>
    <source>
        <strain evidence="4 6">NCTC12437</strain>
    </source>
</reference>
<protein>
    <recommendedName>
        <fullName evidence="2">UPF0125 protein Lbir_3158</fullName>
    </recommendedName>
</protein>
<sequence>MLEVELVFIPAENKMFQVKCKLAEKACVGNAIKQSGLLQAYPEAQDMEYGIFSKKVTVDTLLKDGDRVEVYRPLTNDPKEKRRIRAKKV</sequence>
<evidence type="ECO:0000313" key="5">
    <source>
        <dbReference type="Proteomes" id="UP000054735"/>
    </source>
</evidence>
<organism evidence="4 6">
    <name type="scientific">Legionella birminghamensis</name>
    <dbReference type="NCBI Taxonomy" id="28083"/>
    <lineage>
        <taxon>Bacteria</taxon>
        <taxon>Pseudomonadati</taxon>
        <taxon>Pseudomonadota</taxon>
        <taxon>Gammaproteobacteria</taxon>
        <taxon>Legionellales</taxon>
        <taxon>Legionellaceae</taxon>
        <taxon>Legionella</taxon>
    </lineage>
</organism>
<dbReference type="PANTHER" id="PTHR37483">
    <property type="entry name" value="UPF0125 PROTEIN RATB"/>
    <property type="match status" value="1"/>
</dbReference>
<keyword evidence="5" id="KW-1185">Reference proteome</keyword>
<dbReference type="SUPFAM" id="SSF54285">
    <property type="entry name" value="MoaD/ThiS"/>
    <property type="match status" value="1"/>
</dbReference>
<dbReference type="Proteomes" id="UP000054735">
    <property type="component" value="Unassembled WGS sequence"/>
</dbReference>
<comment type="similarity">
    <text evidence="1 2">Belongs to the UPF0125 (RnfH) family.</text>
</comment>
<evidence type="ECO:0000313" key="4">
    <source>
        <dbReference type="EMBL" id="STX32981.1"/>
    </source>
</evidence>
<evidence type="ECO:0000313" key="6">
    <source>
        <dbReference type="Proteomes" id="UP000255066"/>
    </source>
</evidence>
<dbReference type="EMBL" id="UGNW01000001">
    <property type="protein sequence ID" value="STX32981.1"/>
    <property type="molecule type" value="Genomic_DNA"/>
</dbReference>
<dbReference type="InterPro" id="IPR037021">
    <property type="entry name" value="RnfH_sf"/>
</dbReference>
<evidence type="ECO:0000313" key="3">
    <source>
        <dbReference type="EMBL" id="KTC66856.1"/>
    </source>
</evidence>
<dbReference type="Proteomes" id="UP000255066">
    <property type="component" value="Unassembled WGS sequence"/>
</dbReference>
<dbReference type="InterPro" id="IPR005346">
    <property type="entry name" value="RnfH"/>
</dbReference>
<dbReference type="NCBIfam" id="NF002490">
    <property type="entry name" value="PRK01777.1"/>
    <property type="match status" value="1"/>
</dbReference>
<proteinExistence type="inferred from homology"/>
<dbReference type="OrthoDB" id="9796575at2"/>